<dbReference type="Proteomes" id="UP000324748">
    <property type="component" value="Unassembled WGS sequence"/>
</dbReference>
<dbReference type="OrthoDB" id="2512616at2759"/>
<name>A0A5B0PN69_PUCGR</name>
<evidence type="ECO:0000313" key="3">
    <source>
        <dbReference type="Proteomes" id="UP000324748"/>
    </source>
</evidence>
<feature type="region of interest" description="Disordered" evidence="1">
    <location>
        <begin position="1"/>
        <end position="21"/>
    </location>
</feature>
<reference evidence="2 3" key="1">
    <citation type="submission" date="2019-05" db="EMBL/GenBank/DDBJ databases">
        <title>Emergence of the Ug99 lineage of the wheat stem rust pathogen through somatic hybridization.</title>
        <authorList>
            <person name="Li F."/>
            <person name="Upadhyaya N.M."/>
            <person name="Sperschneider J."/>
            <person name="Matny O."/>
            <person name="Nguyen-Phuc H."/>
            <person name="Mago R."/>
            <person name="Raley C."/>
            <person name="Miller M.E."/>
            <person name="Silverstein K.A.T."/>
            <person name="Henningsen E."/>
            <person name="Hirsch C.D."/>
            <person name="Visser B."/>
            <person name="Pretorius Z.A."/>
            <person name="Steffenson B.J."/>
            <person name="Schwessinger B."/>
            <person name="Dodds P.N."/>
            <person name="Figueroa M."/>
        </authorList>
    </citation>
    <scope>NUCLEOTIDE SEQUENCE [LARGE SCALE GENOMIC DNA]</scope>
    <source>
        <strain evidence="2">21-0</strain>
    </source>
</reference>
<sequence>MRGEDTISSETAGKCKPSSPNHRDMNKVTVVWFSIDLVEVICDAFQSLSDRCEMPLDSDDECDIRPCWGDTATSINPHQLNSPDLKSLLIQLETGILPLLRQQLDDMSTSLDMADPDPSKYPRPNFREAMEITSQLGQMVEQIKSSYDNIALIAPEAPKDKDHHCGLLKGFRIDTLLNILRRFIGDDLRWVFDYFRYSISTWLTVEDYESNEFHHRKLIAKKTKCFKVLDFLAQWSKISDFGIAQNEWQLSVDRFDKYLDNLIVRVTPAILFEEETGDVDEARSHASSSSGSGDERAGDSLSSTSEGDTPETSADSSLAELEDSESEDDGHLPRRPSPVNSLRPDIFKLAQLAVPLLKLGRIFFYKLLPTPTTKPRFTISTRLSSDEMSPLMREVVSVGRYLWQLGQELACAYDGASLYHDSTQKYLDTVLNHFEFSVELLSLHVIPLPAQVGFTTSEDLFNDCFSLLISQFRLAAQKLRDGLDAFACIHLS</sequence>
<evidence type="ECO:0000256" key="1">
    <source>
        <dbReference type="SAM" id="MobiDB-lite"/>
    </source>
</evidence>
<dbReference type="PANTHER" id="PTHR33069">
    <property type="entry name" value="CHROMOSOME 7, WHOLE GENOME SHOTGUN SEQUENCE-RELATED"/>
    <property type="match status" value="1"/>
</dbReference>
<dbReference type="EMBL" id="VSWC01000053">
    <property type="protein sequence ID" value="KAA1102104.1"/>
    <property type="molecule type" value="Genomic_DNA"/>
</dbReference>
<dbReference type="PANTHER" id="PTHR33069:SF3">
    <property type="entry name" value="DYNEIN HEAVY CHAIN TAIL DOMAIN-CONTAINING PROTEIN"/>
    <property type="match status" value="1"/>
</dbReference>
<proteinExistence type="predicted"/>
<protein>
    <submittedName>
        <fullName evidence="2">Uncharacterized protein</fullName>
    </submittedName>
</protein>
<gene>
    <name evidence="2" type="ORF">PGT21_036003</name>
</gene>
<feature type="region of interest" description="Disordered" evidence="1">
    <location>
        <begin position="281"/>
        <end position="337"/>
    </location>
</feature>
<feature type="compositionally biased region" description="Polar residues" evidence="1">
    <location>
        <begin position="301"/>
        <end position="312"/>
    </location>
</feature>
<evidence type="ECO:0000313" key="2">
    <source>
        <dbReference type="EMBL" id="KAA1102104.1"/>
    </source>
</evidence>
<keyword evidence="3" id="KW-1185">Reference proteome</keyword>
<organism evidence="2 3">
    <name type="scientific">Puccinia graminis f. sp. tritici</name>
    <dbReference type="NCBI Taxonomy" id="56615"/>
    <lineage>
        <taxon>Eukaryota</taxon>
        <taxon>Fungi</taxon>
        <taxon>Dikarya</taxon>
        <taxon>Basidiomycota</taxon>
        <taxon>Pucciniomycotina</taxon>
        <taxon>Pucciniomycetes</taxon>
        <taxon>Pucciniales</taxon>
        <taxon>Pucciniaceae</taxon>
        <taxon>Puccinia</taxon>
    </lineage>
</organism>
<accession>A0A5B0PN69</accession>
<feature type="compositionally biased region" description="Polar residues" evidence="1">
    <location>
        <begin position="1"/>
        <end position="11"/>
    </location>
</feature>
<comment type="caution">
    <text evidence="2">The sequence shown here is derived from an EMBL/GenBank/DDBJ whole genome shotgun (WGS) entry which is preliminary data.</text>
</comment>
<dbReference type="AlphaFoldDB" id="A0A5B0PN69"/>